<keyword evidence="2" id="KW-0472">Membrane</keyword>
<accession>A0AA37DH12</accession>
<dbReference type="Proteomes" id="UP000018466">
    <property type="component" value="Unassembled WGS sequence"/>
</dbReference>
<evidence type="ECO:0000313" key="3">
    <source>
        <dbReference type="EMBL" id="EHO18001.1"/>
    </source>
</evidence>
<reference evidence="3 4" key="1">
    <citation type="submission" date="2011-10" db="EMBL/GenBank/DDBJ databases">
        <title>The Genome Sequence of Lachnospiraceae bacterium ACC2.</title>
        <authorList>
            <consortium name="The Broad Institute Genome Sequencing Platform"/>
            <person name="Earl A."/>
            <person name="Ward D."/>
            <person name="Feldgarden M."/>
            <person name="Gevers D."/>
            <person name="Sizova M."/>
            <person name="Hazen A."/>
            <person name="Epstein S."/>
            <person name="Young S.K."/>
            <person name="Zeng Q."/>
            <person name="Gargeya S."/>
            <person name="Fitzgerald M."/>
            <person name="Haas B."/>
            <person name="Abouelleil A."/>
            <person name="Alvarado L."/>
            <person name="Arachchi H.M."/>
            <person name="Berlin A."/>
            <person name="Brown A."/>
            <person name="Chapman S.B."/>
            <person name="Chen Z."/>
            <person name="Dunbar C."/>
            <person name="Freedman E."/>
            <person name="Gearin G."/>
            <person name="Goldberg J."/>
            <person name="Griggs A."/>
            <person name="Gujja S."/>
            <person name="Heiman D."/>
            <person name="Howarth C."/>
            <person name="Larson L."/>
            <person name="Lui A."/>
            <person name="MacDonald P.J.P."/>
            <person name="Montmayeur A."/>
            <person name="Murphy C."/>
            <person name="Neiman D."/>
            <person name="Pearson M."/>
            <person name="Priest M."/>
            <person name="Roberts A."/>
            <person name="Saif S."/>
            <person name="Shea T."/>
            <person name="Shenoy N."/>
            <person name="Sisk P."/>
            <person name="Stolte C."/>
            <person name="Sykes S."/>
            <person name="Wortman J."/>
            <person name="Nusbaum C."/>
            <person name="Birren B."/>
        </authorList>
    </citation>
    <scope>NUCLEOTIDE SEQUENCE [LARGE SCALE GENOMIC DNA]</scope>
    <source>
        <strain evidence="3 4">ACC2</strain>
    </source>
</reference>
<keyword evidence="2" id="KW-1133">Transmembrane helix</keyword>
<dbReference type="GO" id="GO:0005975">
    <property type="term" value="P:carbohydrate metabolic process"/>
    <property type="evidence" value="ECO:0007669"/>
    <property type="project" value="InterPro"/>
</dbReference>
<name>A0AA37DH12_9FIRM</name>
<dbReference type="AlphaFoldDB" id="A0AA37DH12"/>
<dbReference type="InterPro" id="IPR011330">
    <property type="entry name" value="Glyco_hydro/deAcase_b/a-brl"/>
</dbReference>
<gene>
    <name evidence="3" type="ORF">HMPREF9623_00185</name>
</gene>
<dbReference type="PANTHER" id="PTHR34216:SF3">
    <property type="entry name" value="POLY-BETA-1,6-N-ACETYL-D-GLUCOSAMINE N-DEACETYLASE"/>
    <property type="match status" value="1"/>
</dbReference>
<keyword evidence="2" id="KW-0812">Transmembrane</keyword>
<dbReference type="PANTHER" id="PTHR34216">
    <property type="match status" value="1"/>
</dbReference>
<feature type="compositionally biased region" description="Polar residues" evidence="1">
    <location>
        <begin position="60"/>
        <end position="71"/>
    </location>
</feature>
<dbReference type="EMBL" id="AGEL01000003">
    <property type="protein sequence ID" value="EHO18001.1"/>
    <property type="molecule type" value="Genomic_DNA"/>
</dbReference>
<dbReference type="SUPFAM" id="SSF88713">
    <property type="entry name" value="Glycoside hydrolase/deacetylase"/>
    <property type="match status" value="1"/>
</dbReference>
<evidence type="ECO:0008006" key="5">
    <source>
        <dbReference type="Google" id="ProtNLM"/>
    </source>
</evidence>
<comment type="caution">
    <text evidence="3">The sequence shown here is derived from an EMBL/GenBank/DDBJ whole genome shotgun (WGS) entry which is preliminary data.</text>
</comment>
<evidence type="ECO:0000256" key="1">
    <source>
        <dbReference type="SAM" id="MobiDB-lite"/>
    </source>
</evidence>
<dbReference type="RefSeq" id="WP_009532020.1">
    <property type="nucleotide sequence ID" value="NZ_CAUSWB010000041.1"/>
</dbReference>
<dbReference type="GeneID" id="86939982"/>
<evidence type="ECO:0000256" key="2">
    <source>
        <dbReference type="SAM" id="Phobius"/>
    </source>
</evidence>
<evidence type="ECO:0000313" key="4">
    <source>
        <dbReference type="Proteomes" id="UP000018466"/>
    </source>
</evidence>
<dbReference type="Gene3D" id="3.20.20.370">
    <property type="entry name" value="Glycoside hydrolase/deacetylase"/>
    <property type="match status" value="1"/>
</dbReference>
<sequence>MPNYSYGGGGRRFHSRRRRNRALPLPLLLGVLVLALLAVALAFFLRRPKGDKPSAAHANAKQSTEESTTAEVKSEDILADAEKKAAQYDYDAAIAAIQADEKTAQSEAGQAAIAKYNEVKGTLVRQDPQKITHVFFHTLIMDNKKAFDGDDRQNGYNDVMTTKSEFEKMMQAMYDKGYVLVRIHDVAHEEDDPATGGKKMVWGDIMLPPGKTAFVLSQDDVNYYEYMNGDGFAKDIIVGPNGKPMNEMVMDDGSVSVGAYDLVPILDEFIEKHPDFSYRGAKGIIAVTGYNGVFGYRTDPSYEGKNPNIEADRQKVREVAQCLRDDGWELASHSWGHRNYGKIPFAELETDNQKWQDYVGKLIGGTDILIFPFGADIGDWHPYKDDNERFQYLYKSGFRYFCNVDSNQYYVQKGQDYLRQGRRNLDGYRLWQDMTVKNHTSDLFNASDIFDKDRPTPVPDYKGG</sequence>
<organism evidence="3 4">
    <name type="scientific">Stomatobaculum longum</name>
    <dbReference type="NCBI Taxonomy" id="796942"/>
    <lineage>
        <taxon>Bacteria</taxon>
        <taxon>Bacillati</taxon>
        <taxon>Bacillota</taxon>
        <taxon>Clostridia</taxon>
        <taxon>Lachnospirales</taxon>
        <taxon>Lachnospiraceae</taxon>
        <taxon>Stomatobaculum</taxon>
    </lineage>
</organism>
<protein>
    <recommendedName>
        <fullName evidence="5">NodB homology domain-containing protein</fullName>
    </recommendedName>
</protein>
<proteinExistence type="predicted"/>
<keyword evidence="4" id="KW-1185">Reference proteome</keyword>
<feature type="region of interest" description="Disordered" evidence="1">
    <location>
        <begin position="50"/>
        <end position="74"/>
    </location>
</feature>
<dbReference type="InterPro" id="IPR051398">
    <property type="entry name" value="Polysacch_Deacetylase"/>
</dbReference>
<feature type="transmembrane region" description="Helical" evidence="2">
    <location>
        <begin position="21"/>
        <end position="45"/>
    </location>
</feature>